<organism evidence="2">
    <name type="scientific">Culex pipiens</name>
    <name type="common">House mosquito</name>
    <dbReference type="NCBI Taxonomy" id="7175"/>
    <lineage>
        <taxon>Eukaryota</taxon>
        <taxon>Metazoa</taxon>
        <taxon>Ecdysozoa</taxon>
        <taxon>Arthropoda</taxon>
        <taxon>Hexapoda</taxon>
        <taxon>Insecta</taxon>
        <taxon>Pterygota</taxon>
        <taxon>Neoptera</taxon>
        <taxon>Endopterygota</taxon>
        <taxon>Diptera</taxon>
        <taxon>Nematocera</taxon>
        <taxon>Culicoidea</taxon>
        <taxon>Culicidae</taxon>
        <taxon>Culicinae</taxon>
        <taxon>Culicini</taxon>
        <taxon>Culex</taxon>
        <taxon>Culex</taxon>
    </lineage>
</organism>
<feature type="compositionally biased region" description="Low complexity" evidence="1">
    <location>
        <begin position="12"/>
        <end position="28"/>
    </location>
</feature>
<sequence length="104" mass="11869">MYSNYSDRTRACQRPARPYRAPPTASRCPSRRSRFRPSSSSSWPSTMRPPSSTQRRRNRPPSNSNRTSSTRARTRRRTWAHSSRPACPSTTAWRPLPGASIPPI</sequence>
<name>A0A8D8CD95_CULPI</name>
<dbReference type="AlphaFoldDB" id="A0A8D8CD95"/>
<feature type="compositionally biased region" description="Low complexity" evidence="1">
    <location>
        <begin position="60"/>
        <end position="71"/>
    </location>
</feature>
<feature type="compositionally biased region" description="Low complexity" evidence="1">
    <location>
        <begin position="36"/>
        <end position="53"/>
    </location>
</feature>
<accession>A0A8D8CD95</accession>
<evidence type="ECO:0000256" key="1">
    <source>
        <dbReference type="SAM" id="MobiDB-lite"/>
    </source>
</evidence>
<proteinExistence type="predicted"/>
<dbReference type="EMBL" id="HBUE01111417">
    <property type="protein sequence ID" value="CAG6489022.1"/>
    <property type="molecule type" value="Transcribed_RNA"/>
</dbReference>
<evidence type="ECO:0000313" key="2">
    <source>
        <dbReference type="EMBL" id="CAG6489022.1"/>
    </source>
</evidence>
<reference evidence="2" key="1">
    <citation type="submission" date="2021-05" db="EMBL/GenBank/DDBJ databases">
        <authorList>
            <person name="Alioto T."/>
            <person name="Alioto T."/>
            <person name="Gomez Garrido J."/>
        </authorList>
    </citation>
    <scope>NUCLEOTIDE SEQUENCE</scope>
</reference>
<protein>
    <submittedName>
        <fullName evidence="2">(northern house mosquito) hypothetical protein</fullName>
    </submittedName>
</protein>
<feature type="region of interest" description="Disordered" evidence="1">
    <location>
        <begin position="1"/>
        <end position="104"/>
    </location>
</feature>